<feature type="region of interest" description="Disordered" evidence="4">
    <location>
        <begin position="590"/>
        <end position="611"/>
    </location>
</feature>
<dbReference type="Proteomes" id="UP000029964">
    <property type="component" value="Unassembled WGS sequence"/>
</dbReference>
<proteinExistence type="predicted"/>
<sequence>MTDLSLANARCLCPMRRSDPPGLQTFASPMRQHRRTPSAHREVKVFGKETLDARVEFLSDENDGRTHHRINQYIIQDEIGRGSYGAVHLGTDQFGNEYAIKEFSKVRLRKRAQSNILRQGPHRPRRLGLDAPLVPHSSGRSARAGEKDDALYLIREEVAIMKKLHHQNLVQLVEVLDDPEEDSLYMVMEMCQKGVVMKVGLDEDATPYSEEQCRHWFRDLILAIEYLHGQGIIHRDIKPDNLLISEDDVLKVVDFGVSQMFEKPSEMKTAKSAGSPAFLPPELCGRHGDVSGKAADIWSMGVSLYCLKYGRIPFNREGMIEMYEAIKSDEPTIPEDENPTLVDLFRRLLEKDPEKRIQMSELREHPWVTRGGTDPLLSAEENCDHHIEPPNELELNRAFTRKMNHLLYVMKVLQRFKSLIAERRAAQGRTVSAPQVLTRGNAETATADFDPAAEKAKAEEIEALLAQRRRVRSQTGDNSAETDETVHAPDASDQEPLFLGIGTGARDDFAMDEATPNVVADSPTAVDFNVYDRAYEDAVEERLRSKSTGKPTLYLTRFVKDKDRLKHLEALIDESGLSPASAGGKLAELASKMGLADTPEPAEPSPGAGGP</sequence>
<comment type="caution">
    <text evidence="6">The sequence shown here is derived from an EMBL/GenBank/DDBJ whole genome shotgun (WGS) entry which is preliminary data.</text>
</comment>
<dbReference type="Gene3D" id="3.30.200.20">
    <property type="entry name" value="Phosphorylase Kinase, domain 1"/>
    <property type="match status" value="1"/>
</dbReference>
<dbReference type="STRING" id="857340.A0A086TFL4"/>
<dbReference type="FunFam" id="3.30.200.20:FF:000447">
    <property type="entry name" value="Calcium/calmodulin dependent protein kinase"/>
    <property type="match status" value="1"/>
</dbReference>
<evidence type="ECO:0000256" key="4">
    <source>
        <dbReference type="SAM" id="MobiDB-lite"/>
    </source>
</evidence>
<evidence type="ECO:0000313" key="7">
    <source>
        <dbReference type="Proteomes" id="UP000029964"/>
    </source>
</evidence>
<dbReference type="Pfam" id="PF00069">
    <property type="entry name" value="Pkinase"/>
    <property type="match status" value="1"/>
</dbReference>
<dbReference type="InterPro" id="IPR017441">
    <property type="entry name" value="Protein_kinase_ATP_BS"/>
</dbReference>
<keyword evidence="2 3" id="KW-0067">ATP-binding</keyword>
<evidence type="ECO:0000259" key="5">
    <source>
        <dbReference type="PROSITE" id="PS50011"/>
    </source>
</evidence>
<dbReference type="PROSITE" id="PS00107">
    <property type="entry name" value="PROTEIN_KINASE_ATP"/>
    <property type="match status" value="1"/>
</dbReference>
<accession>A0A086TFL4</accession>
<dbReference type="SUPFAM" id="SSF56112">
    <property type="entry name" value="Protein kinase-like (PK-like)"/>
    <property type="match status" value="1"/>
</dbReference>
<organism evidence="6 7">
    <name type="scientific">Hapsidospora chrysogenum (strain ATCC 11550 / CBS 779.69 / DSM 880 / IAM 14645 / JCM 23072 / IMI 49137)</name>
    <name type="common">Acremonium chrysogenum</name>
    <dbReference type="NCBI Taxonomy" id="857340"/>
    <lineage>
        <taxon>Eukaryota</taxon>
        <taxon>Fungi</taxon>
        <taxon>Dikarya</taxon>
        <taxon>Ascomycota</taxon>
        <taxon>Pezizomycotina</taxon>
        <taxon>Sordariomycetes</taxon>
        <taxon>Hypocreomycetidae</taxon>
        <taxon>Hypocreales</taxon>
        <taxon>Bionectriaceae</taxon>
        <taxon>Hapsidospora</taxon>
    </lineage>
</organism>
<dbReference type="SMART" id="SM00220">
    <property type="entry name" value="S_TKc"/>
    <property type="match status" value="1"/>
</dbReference>
<evidence type="ECO:0000256" key="2">
    <source>
        <dbReference type="ARBA" id="ARBA00022840"/>
    </source>
</evidence>
<dbReference type="GO" id="GO:0005737">
    <property type="term" value="C:cytoplasm"/>
    <property type="evidence" value="ECO:0007669"/>
    <property type="project" value="TreeGrafter"/>
</dbReference>
<dbReference type="PROSITE" id="PS50011">
    <property type="entry name" value="PROTEIN_KINASE_DOM"/>
    <property type="match status" value="1"/>
</dbReference>
<feature type="region of interest" description="Disordered" evidence="4">
    <location>
        <begin position="117"/>
        <end position="142"/>
    </location>
</feature>
<dbReference type="PANTHER" id="PTHR24346:SF77">
    <property type="entry name" value="SERINE THREONINE PROTEIN KINASE"/>
    <property type="match status" value="1"/>
</dbReference>
<dbReference type="PROSITE" id="PS00108">
    <property type="entry name" value="PROTEIN_KINASE_ST"/>
    <property type="match status" value="1"/>
</dbReference>
<dbReference type="InterPro" id="IPR011009">
    <property type="entry name" value="Kinase-like_dom_sf"/>
</dbReference>
<dbReference type="OrthoDB" id="68483at2759"/>
<keyword evidence="6" id="KW-0808">Transferase</keyword>
<evidence type="ECO:0000313" key="6">
    <source>
        <dbReference type="EMBL" id="KFH48146.1"/>
    </source>
</evidence>
<dbReference type="InterPro" id="IPR000719">
    <property type="entry name" value="Prot_kinase_dom"/>
</dbReference>
<gene>
    <name evidence="6" type="ORF">ACRE_011260</name>
</gene>
<keyword evidence="6" id="KW-0418">Kinase</keyword>
<dbReference type="GO" id="GO:0004674">
    <property type="term" value="F:protein serine/threonine kinase activity"/>
    <property type="evidence" value="ECO:0007669"/>
    <property type="project" value="TreeGrafter"/>
</dbReference>
<dbReference type="GO" id="GO:0035556">
    <property type="term" value="P:intracellular signal transduction"/>
    <property type="evidence" value="ECO:0007669"/>
    <property type="project" value="TreeGrafter"/>
</dbReference>
<dbReference type="CDD" id="cd14008">
    <property type="entry name" value="STKc_LKB1_CaMKK"/>
    <property type="match status" value="1"/>
</dbReference>
<dbReference type="AlphaFoldDB" id="A0A086TFL4"/>
<keyword evidence="1 3" id="KW-0547">Nucleotide-binding</keyword>
<reference evidence="7" key="1">
    <citation type="journal article" date="2014" name="Genome Announc.">
        <title>Genome sequence and annotation of Acremonium chrysogenum, producer of the beta-lactam antibiotic cephalosporin C.</title>
        <authorList>
            <person name="Terfehr D."/>
            <person name="Dahlmann T.A."/>
            <person name="Specht T."/>
            <person name="Zadra I."/>
            <person name="Kuernsteiner H."/>
            <person name="Kueck U."/>
        </authorList>
    </citation>
    <scope>NUCLEOTIDE SEQUENCE [LARGE SCALE GENOMIC DNA]</scope>
    <source>
        <strain evidence="7">ATCC 11550 / CBS 779.69 / DSM 880 / IAM 14645 / JCM 23072 / IMI 49137</strain>
    </source>
</reference>
<name>A0A086TFL4_HAPC1</name>
<dbReference type="EMBL" id="JPKY01000005">
    <property type="protein sequence ID" value="KFH48146.1"/>
    <property type="molecule type" value="Genomic_DNA"/>
</dbReference>
<keyword evidence="7" id="KW-1185">Reference proteome</keyword>
<feature type="binding site" evidence="3">
    <location>
        <position position="101"/>
    </location>
    <ligand>
        <name>ATP</name>
        <dbReference type="ChEBI" id="CHEBI:30616"/>
    </ligand>
</feature>
<evidence type="ECO:0000256" key="1">
    <source>
        <dbReference type="ARBA" id="ARBA00022741"/>
    </source>
</evidence>
<evidence type="ECO:0000256" key="3">
    <source>
        <dbReference type="PROSITE-ProRule" id="PRU10141"/>
    </source>
</evidence>
<dbReference type="GO" id="GO:0005524">
    <property type="term" value="F:ATP binding"/>
    <property type="evidence" value="ECO:0007669"/>
    <property type="project" value="UniProtKB-UniRule"/>
</dbReference>
<protein>
    <submittedName>
        <fullName evidence="6">Calcium/calmodulin-dependent protein kinase kinase-like protein</fullName>
    </submittedName>
</protein>
<dbReference type="PANTHER" id="PTHR24346">
    <property type="entry name" value="MAP/MICROTUBULE AFFINITY-REGULATING KINASE"/>
    <property type="match status" value="1"/>
</dbReference>
<dbReference type="InterPro" id="IPR008271">
    <property type="entry name" value="Ser/Thr_kinase_AS"/>
</dbReference>
<dbReference type="HOGENOM" id="CLU_000288_165_1_1"/>
<feature type="domain" description="Protein kinase" evidence="5">
    <location>
        <begin position="73"/>
        <end position="368"/>
    </location>
</feature>
<dbReference type="Gene3D" id="1.10.510.10">
    <property type="entry name" value="Transferase(Phosphotransferase) domain 1"/>
    <property type="match status" value="1"/>
</dbReference>
<dbReference type="FunFam" id="1.10.510.10:FF:000995">
    <property type="entry name" value="BcCMK3, calcium/calmodulin-dependent protein kinase"/>
    <property type="match status" value="1"/>
</dbReference>